<keyword evidence="2" id="KW-0812">Transmembrane</keyword>
<gene>
    <name evidence="3" type="primary">FAIM3</name>
    <name evidence="3" type="ORF">g.5966</name>
</gene>
<protein>
    <submittedName>
        <fullName evidence="3">Fas apoptotic inhibitory molecule 3</fullName>
    </submittedName>
</protein>
<dbReference type="AlphaFoldDB" id="A0A0A1XPV4"/>
<feature type="transmembrane region" description="Helical" evidence="2">
    <location>
        <begin position="6"/>
        <end position="28"/>
    </location>
</feature>
<sequence length="99" mass="10988">MELLIEFITLVLLIIIVLIIFCFICVVVRRSASEQNAVHPDGVEMRPLENQQGPNGEPRPDPLQAQGIMRVNEVISRRVEVTVRLAGRTGELEIGEAAV</sequence>
<evidence type="ECO:0000313" key="3">
    <source>
        <dbReference type="EMBL" id="JAD12885.1"/>
    </source>
</evidence>
<accession>A0A0A1XPV4</accession>
<proteinExistence type="predicted"/>
<name>A0A0A1XPV4_ZEUCU</name>
<organism evidence="3">
    <name type="scientific">Zeugodacus cucurbitae</name>
    <name type="common">Melon fruit fly</name>
    <name type="synonym">Bactrocera cucurbitae</name>
    <dbReference type="NCBI Taxonomy" id="28588"/>
    <lineage>
        <taxon>Eukaryota</taxon>
        <taxon>Metazoa</taxon>
        <taxon>Ecdysozoa</taxon>
        <taxon>Arthropoda</taxon>
        <taxon>Hexapoda</taxon>
        <taxon>Insecta</taxon>
        <taxon>Pterygota</taxon>
        <taxon>Neoptera</taxon>
        <taxon>Endopterygota</taxon>
        <taxon>Diptera</taxon>
        <taxon>Brachycera</taxon>
        <taxon>Muscomorpha</taxon>
        <taxon>Tephritoidea</taxon>
        <taxon>Tephritidae</taxon>
        <taxon>Zeugodacus</taxon>
        <taxon>Zeugodacus</taxon>
    </lineage>
</organism>
<dbReference type="EMBL" id="GBXI01001407">
    <property type="protein sequence ID" value="JAD12885.1"/>
    <property type="molecule type" value="Transcribed_RNA"/>
</dbReference>
<reference evidence="3" key="1">
    <citation type="submission" date="2014-11" db="EMBL/GenBank/DDBJ databases">
        <authorList>
            <person name="Geib S."/>
        </authorList>
    </citation>
    <scope>NUCLEOTIDE SEQUENCE</scope>
</reference>
<keyword evidence="2" id="KW-1133">Transmembrane helix</keyword>
<evidence type="ECO:0000256" key="2">
    <source>
        <dbReference type="SAM" id="Phobius"/>
    </source>
</evidence>
<keyword evidence="2" id="KW-0472">Membrane</keyword>
<feature type="region of interest" description="Disordered" evidence="1">
    <location>
        <begin position="35"/>
        <end position="65"/>
    </location>
</feature>
<evidence type="ECO:0000256" key="1">
    <source>
        <dbReference type="SAM" id="MobiDB-lite"/>
    </source>
</evidence>
<reference evidence="3" key="2">
    <citation type="journal article" date="2015" name="Gigascience">
        <title>Reconstructing a comprehensive transcriptome assembly of a white-pupal translocated strain of the pest fruit fly Bactrocera cucurbitae.</title>
        <authorList>
            <person name="Sim S.B."/>
            <person name="Calla B."/>
            <person name="Hall B."/>
            <person name="DeRego T."/>
            <person name="Geib S.M."/>
        </authorList>
    </citation>
    <scope>NUCLEOTIDE SEQUENCE</scope>
</reference>